<accession>A0A553B875</accession>
<dbReference type="RefSeq" id="WP_144065109.1">
    <property type="nucleotide sequence ID" value="NZ_VJZL01000078.1"/>
</dbReference>
<reference evidence="1 2" key="1">
    <citation type="submission" date="2019-07" db="EMBL/GenBank/DDBJ databases">
        <title>Novel species of Flavobacterium.</title>
        <authorList>
            <person name="Liu Q."/>
            <person name="Xin Y.-H."/>
        </authorList>
    </citation>
    <scope>NUCLEOTIDE SEQUENCE [LARGE SCALE GENOMIC DNA]</scope>
    <source>
        <strain evidence="1 2">GSR22</strain>
    </source>
</reference>
<dbReference type="Proteomes" id="UP000318669">
    <property type="component" value="Unassembled WGS sequence"/>
</dbReference>
<comment type="caution">
    <text evidence="1">The sequence shown here is derived from an EMBL/GenBank/DDBJ whole genome shotgun (WGS) entry which is preliminary data.</text>
</comment>
<dbReference type="OrthoDB" id="1454662at2"/>
<proteinExistence type="predicted"/>
<name>A0A553B875_9FLAO</name>
<dbReference type="AlphaFoldDB" id="A0A553B875"/>
<dbReference type="EMBL" id="VJZL01000078">
    <property type="protein sequence ID" value="TRX04444.1"/>
    <property type="molecule type" value="Genomic_DNA"/>
</dbReference>
<evidence type="ECO:0000313" key="2">
    <source>
        <dbReference type="Proteomes" id="UP000318669"/>
    </source>
</evidence>
<evidence type="ECO:0000313" key="1">
    <source>
        <dbReference type="EMBL" id="TRX04444.1"/>
    </source>
</evidence>
<gene>
    <name evidence="1" type="ORF">FNW11_17285</name>
</gene>
<organism evidence="1 2">
    <name type="scientific">Flavobacterium gawalongense</name>
    <dbReference type="NCBI Taxonomy" id="2594432"/>
    <lineage>
        <taxon>Bacteria</taxon>
        <taxon>Pseudomonadati</taxon>
        <taxon>Bacteroidota</taxon>
        <taxon>Flavobacteriia</taxon>
        <taxon>Flavobacteriales</taxon>
        <taxon>Flavobacteriaceae</taxon>
        <taxon>Flavobacterium</taxon>
    </lineage>
</organism>
<sequence>MKHNFISIIFLFICLISYSQRKELDQSNLNSISEFTIDCIKNNDSSSFLKLFDFSLNEDVEDKVAVKELLLSEFKKANFFFKNKNVEFLKYDNLDALAGGQVIDNTSFNIYTKVDGIYYKLRLTNHQISSNTFFSFYFQNYSKECEDFEKKTYRPIFSVSCPQLNWDKNNTTSFENVTIPVLNLSEYEVTEIKIRLTIENLIKQTIVMSETFTSKVQIEPGDLGKIYLNELNGFKPGFIILEKNFKYEIKLLEVLPKPTINPCAKIQSLLTK</sequence>
<protein>
    <submittedName>
        <fullName evidence="1">Uncharacterized protein</fullName>
    </submittedName>
</protein>